<dbReference type="PRINTS" id="PR00077">
    <property type="entry name" value="GPDHDRGNASE"/>
</dbReference>
<feature type="binding site" evidence="11">
    <location>
        <position position="110"/>
    </location>
    <ligand>
        <name>substrate</name>
    </ligand>
</feature>
<comment type="subcellular location">
    <subcellularLocation>
        <location evidence="9">Cytoplasm</location>
    </subcellularLocation>
</comment>
<keyword evidence="8 9" id="KW-1208">Phospholipid metabolism</keyword>
<dbReference type="KEGG" id="hfv:R50_1214"/>
<feature type="active site" description="Proton acceptor" evidence="9 10">
    <location>
        <position position="193"/>
    </location>
</feature>
<dbReference type="GO" id="GO:0008654">
    <property type="term" value="P:phospholipid biosynthetic process"/>
    <property type="evidence" value="ECO:0007669"/>
    <property type="project" value="UniProtKB-KW"/>
</dbReference>
<sequence>MSGPAKAVTVFGGGSWGLTLAALAARSGAEAVTLWVRREAVADHLRRTRRHPDFLPQLRLPAMVEVTTDLGVAADRAPLWLLAVPSQYLRGVAVRLGPPPPGVSAVSAAKGLEQPRGLRMTEVLHELWGPVAVGALSGPNLAVEVAAGKPAATVLALEDPGAFGPWSQVLGGANLRVYLQTDVVGVELGGALKNILALAAGMADAQDLGASAKAALITRGLHEMGRLAVSLGARVDTLAGLAGLGDVVVTAFSVHSRNHWCGFELGRGRRLTEVLASTNMVVEGVETARVAQRMGHERGLSLPITDEVVAILDGKPVQRALRDLMARTLVPERD</sequence>
<feature type="binding site" evidence="12">
    <location>
        <position position="142"/>
    </location>
    <ligand>
        <name>NAD(+)</name>
        <dbReference type="ChEBI" id="CHEBI:57540"/>
    </ligand>
</feature>
<keyword evidence="2 9" id="KW-0444">Lipid biosynthesis</keyword>
<evidence type="ECO:0000256" key="7">
    <source>
        <dbReference type="ARBA" id="ARBA00023209"/>
    </source>
</evidence>
<keyword evidence="4 9" id="KW-0560">Oxidoreductase</keyword>
<feature type="binding site" evidence="9">
    <location>
        <position position="246"/>
    </location>
    <ligand>
        <name>sn-glycerol 3-phosphate</name>
        <dbReference type="ChEBI" id="CHEBI:57597"/>
    </ligand>
</feature>
<accession>A0A6F8ZG16</accession>
<evidence type="ECO:0000313" key="17">
    <source>
        <dbReference type="EMBL" id="CAB1128720.1"/>
    </source>
</evidence>
<feature type="binding site" evidence="9">
    <location>
        <position position="110"/>
    </location>
    <ligand>
        <name>sn-glycerol 3-phosphate</name>
        <dbReference type="ChEBI" id="CHEBI:57597"/>
    </ligand>
</feature>
<dbReference type="NCBIfam" id="NF000940">
    <property type="entry name" value="PRK00094.1-2"/>
    <property type="match status" value="1"/>
</dbReference>
<keyword evidence="9" id="KW-0963">Cytoplasm</keyword>
<keyword evidence="18" id="KW-1185">Reference proteome</keyword>
<feature type="binding site" evidence="12">
    <location>
        <position position="257"/>
    </location>
    <ligand>
        <name>NAD(+)</name>
        <dbReference type="ChEBI" id="CHEBI:57540"/>
    </ligand>
</feature>
<gene>
    <name evidence="9 17" type="primary">gpsA</name>
    <name evidence="17" type="ORF">R50_1214</name>
</gene>
<organism evidence="17 18">
    <name type="scientific">Candidatus Hydrogenisulfobacillus filiaventi</name>
    <dbReference type="NCBI Taxonomy" id="2707344"/>
    <lineage>
        <taxon>Bacteria</taxon>
        <taxon>Bacillati</taxon>
        <taxon>Bacillota</taxon>
        <taxon>Clostridia</taxon>
        <taxon>Eubacteriales</taxon>
        <taxon>Clostridiales Family XVII. Incertae Sedis</taxon>
        <taxon>Candidatus Hydrogenisulfobacillus</taxon>
    </lineage>
</organism>
<dbReference type="Pfam" id="PF07479">
    <property type="entry name" value="NAD_Gly3P_dh_C"/>
    <property type="match status" value="1"/>
</dbReference>
<dbReference type="UniPathway" id="UPA00940"/>
<dbReference type="AlphaFoldDB" id="A0A6F8ZG16"/>
<dbReference type="InterPro" id="IPR013328">
    <property type="entry name" value="6PGD_dom2"/>
</dbReference>
<feature type="domain" description="Glycerol-3-phosphate dehydrogenase NAD-dependent C-terminal" evidence="16">
    <location>
        <begin position="182"/>
        <end position="316"/>
    </location>
</feature>
<keyword evidence="9" id="KW-0547">Nucleotide-binding</keyword>
<evidence type="ECO:0000313" key="18">
    <source>
        <dbReference type="Proteomes" id="UP000503399"/>
    </source>
</evidence>
<feature type="binding site" evidence="9">
    <location>
        <position position="16"/>
    </location>
    <ligand>
        <name>NADPH</name>
        <dbReference type="ChEBI" id="CHEBI:57783"/>
    </ligand>
</feature>
<feature type="binding site" evidence="9">
    <location>
        <position position="142"/>
    </location>
    <ligand>
        <name>NADPH</name>
        <dbReference type="ChEBI" id="CHEBI:57783"/>
    </ligand>
</feature>
<feature type="binding site" evidence="9">
    <location>
        <position position="257"/>
    </location>
    <ligand>
        <name>NADPH</name>
        <dbReference type="ChEBI" id="CHEBI:57783"/>
    </ligand>
</feature>
<comment type="caution">
    <text evidence="9">Lacks conserved residue(s) required for the propagation of feature annotation.</text>
</comment>
<feature type="binding site" evidence="11">
    <location>
        <begin position="257"/>
        <end position="258"/>
    </location>
    <ligand>
        <name>substrate</name>
    </ligand>
</feature>
<feature type="binding site" evidence="9">
    <location>
        <position position="193"/>
    </location>
    <ligand>
        <name>sn-glycerol 3-phosphate</name>
        <dbReference type="ChEBI" id="CHEBI:57597"/>
    </ligand>
</feature>
<feature type="binding site" evidence="9">
    <location>
        <position position="37"/>
    </location>
    <ligand>
        <name>NADPH</name>
        <dbReference type="ChEBI" id="CHEBI:57783"/>
    </ligand>
</feature>
<evidence type="ECO:0000256" key="9">
    <source>
        <dbReference type="HAMAP-Rule" id="MF_00394"/>
    </source>
</evidence>
<dbReference type="GO" id="GO:0006650">
    <property type="term" value="P:glycerophospholipid metabolic process"/>
    <property type="evidence" value="ECO:0007669"/>
    <property type="project" value="UniProtKB-UniRule"/>
</dbReference>
<dbReference type="SUPFAM" id="SSF48179">
    <property type="entry name" value="6-phosphogluconate dehydrogenase C-terminal domain-like"/>
    <property type="match status" value="1"/>
</dbReference>
<dbReference type="InterPro" id="IPR006168">
    <property type="entry name" value="G3P_DH_NAD-dep"/>
</dbReference>
<evidence type="ECO:0000256" key="14">
    <source>
        <dbReference type="RuleBase" id="RU000439"/>
    </source>
</evidence>
<feature type="binding site" evidence="9">
    <location>
        <position position="256"/>
    </location>
    <ligand>
        <name>sn-glycerol 3-phosphate</name>
        <dbReference type="ChEBI" id="CHEBI:57597"/>
    </ligand>
</feature>
<evidence type="ECO:0000256" key="4">
    <source>
        <dbReference type="ARBA" id="ARBA00023002"/>
    </source>
</evidence>
<evidence type="ECO:0000256" key="13">
    <source>
        <dbReference type="RuleBase" id="RU000437"/>
    </source>
</evidence>
<comment type="pathway">
    <text evidence="9">Membrane lipid metabolism; glycerophospholipid metabolism.</text>
</comment>
<feature type="binding site" evidence="9">
    <location>
        <position position="110"/>
    </location>
    <ligand>
        <name>NADPH</name>
        <dbReference type="ChEBI" id="CHEBI:57783"/>
    </ligand>
</feature>
<dbReference type="Gene3D" id="3.40.50.720">
    <property type="entry name" value="NAD(P)-binding Rossmann-like Domain"/>
    <property type="match status" value="1"/>
</dbReference>
<dbReference type="InterPro" id="IPR006109">
    <property type="entry name" value="G3P_DH_NAD-dep_C"/>
</dbReference>
<comment type="catalytic activity">
    <reaction evidence="9">
        <text>sn-glycerol 3-phosphate + NAD(+) = dihydroxyacetone phosphate + NADH + H(+)</text>
        <dbReference type="Rhea" id="RHEA:11092"/>
        <dbReference type="ChEBI" id="CHEBI:15378"/>
        <dbReference type="ChEBI" id="CHEBI:57540"/>
        <dbReference type="ChEBI" id="CHEBI:57597"/>
        <dbReference type="ChEBI" id="CHEBI:57642"/>
        <dbReference type="ChEBI" id="CHEBI:57945"/>
        <dbReference type="EC" id="1.1.1.94"/>
    </reaction>
</comment>
<evidence type="ECO:0000256" key="5">
    <source>
        <dbReference type="ARBA" id="ARBA00023027"/>
    </source>
</evidence>
<dbReference type="InterPro" id="IPR036291">
    <property type="entry name" value="NAD(P)-bd_dom_sf"/>
</dbReference>
<dbReference type="Gene3D" id="1.10.1040.10">
    <property type="entry name" value="N-(1-d-carboxylethyl)-l-norvaline Dehydrogenase, domain 2"/>
    <property type="match status" value="1"/>
</dbReference>
<feature type="binding site" evidence="9">
    <location>
        <position position="281"/>
    </location>
    <ligand>
        <name>NADPH</name>
        <dbReference type="ChEBI" id="CHEBI:57783"/>
    </ligand>
</feature>
<feature type="binding site" evidence="12">
    <location>
        <begin position="12"/>
        <end position="17"/>
    </location>
    <ligand>
        <name>NAD(+)</name>
        <dbReference type="ChEBI" id="CHEBI:57540"/>
    </ligand>
</feature>
<dbReference type="Proteomes" id="UP000503399">
    <property type="component" value="Chromosome"/>
</dbReference>
<dbReference type="FunFam" id="1.10.1040.10:FF:000001">
    <property type="entry name" value="Glycerol-3-phosphate dehydrogenase [NAD(P)+]"/>
    <property type="match status" value="1"/>
</dbReference>
<keyword evidence="7 9" id="KW-0594">Phospholipid biosynthesis</keyword>
<keyword evidence="3 9" id="KW-0521">NADP</keyword>
<feature type="domain" description="Glycerol-3-phosphate dehydrogenase NAD-dependent N-terminal" evidence="15">
    <location>
        <begin position="8"/>
        <end position="160"/>
    </location>
</feature>
<dbReference type="Pfam" id="PF01210">
    <property type="entry name" value="NAD_Gly3P_dh_N"/>
    <property type="match status" value="1"/>
</dbReference>
<evidence type="ECO:0000256" key="12">
    <source>
        <dbReference type="PIRSR" id="PIRSR000114-3"/>
    </source>
</evidence>
<reference evidence="17 18" key="1">
    <citation type="submission" date="2020-02" db="EMBL/GenBank/DDBJ databases">
        <authorList>
            <person name="Hogendoorn C."/>
        </authorList>
    </citation>
    <scope>NUCLEOTIDE SEQUENCE [LARGE SCALE GENOMIC DNA]</scope>
    <source>
        <strain evidence="17">R501</strain>
    </source>
</reference>
<dbReference type="HAMAP" id="MF_00394">
    <property type="entry name" value="NAD_Glyc3P_dehydrog"/>
    <property type="match status" value="1"/>
</dbReference>
<evidence type="ECO:0000256" key="3">
    <source>
        <dbReference type="ARBA" id="ARBA00022857"/>
    </source>
</evidence>
<dbReference type="PROSITE" id="PS00957">
    <property type="entry name" value="NAD_G3PDH"/>
    <property type="match status" value="1"/>
</dbReference>
<feature type="binding site" evidence="9">
    <location>
        <position position="283"/>
    </location>
    <ligand>
        <name>NADPH</name>
        <dbReference type="ChEBI" id="CHEBI:57783"/>
    </ligand>
</feature>
<dbReference type="InterPro" id="IPR008927">
    <property type="entry name" value="6-PGluconate_DH-like_C_sf"/>
</dbReference>
<evidence type="ECO:0000259" key="16">
    <source>
        <dbReference type="Pfam" id="PF07479"/>
    </source>
</evidence>
<dbReference type="GO" id="GO:0005975">
    <property type="term" value="P:carbohydrate metabolic process"/>
    <property type="evidence" value="ECO:0007669"/>
    <property type="project" value="InterPro"/>
</dbReference>
<evidence type="ECO:0000259" key="15">
    <source>
        <dbReference type="Pfam" id="PF01210"/>
    </source>
</evidence>
<dbReference type="PANTHER" id="PTHR11728">
    <property type="entry name" value="GLYCEROL-3-PHOSPHATE DEHYDROGENASE"/>
    <property type="match status" value="1"/>
</dbReference>
<feature type="binding site" evidence="9">
    <location>
        <position position="15"/>
    </location>
    <ligand>
        <name>NADPH</name>
        <dbReference type="ChEBI" id="CHEBI:57783"/>
    </ligand>
</feature>
<comment type="function">
    <text evidence="9">Catalyzes the reduction of the glycolytic intermediate dihydroxyacetone phosphate (DHAP) to sn-glycerol 3-phosphate (G3P), the key precursor for phospholipid synthesis.</text>
</comment>
<dbReference type="InterPro" id="IPR011128">
    <property type="entry name" value="G3P_DH_NAD-dep_N"/>
</dbReference>
<name>A0A6F8ZG16_9FIRM</name>
<proteinExistence type="inferred from homology"/>
<evidence type="ECO:0000256" key="11">
    <source>
        <dbReference type="PIRSR" id="PIRSR000114-2"/>
    </source>
</evidence>
<evidence type="ECO:0000256" key="10">
    <source>
        <dbReference type="PIRSR" id="PIRSR000114-1"/>
    </source>
</evidence>
<dbReference type="EC" id="1.1.1.94" evidence="9"/>
<keyword evidence="5 9" id="KW-0520">NAD</keyword>
<dbReference type="PANTHER" id="PTHR11728:SF1">
    <property type="entry name" value="GLYCEROL-3-PHOSPHATE DEHYDROGENASE [NAD(+)] 2, CHLOROPLASTIC"/>
    <property type="match status" value="1"/>
</dbReference>
<dbReference type="SUPFAM" id="SSF51735">
    <property type="entry name" value="NAD(P)-binding Rossmann-fold domains"/>
    <property type="match status" value="1"/>
</dbReference>
<evidence type="ECO:0000256" key="6">
    <source>
        <dbReference type="ARBA" id="ARBA00023098"/>
    </source>
</evidence>
<feature type="binding site" evidence="9">
    <location>
        <position position="258"/>
    </location>
    <ligand>
        <name>sn-glycerol 3-phosphate</name>
        <dbReference type="ChEBI" id="CHEBI:57597"/>
    </ligand>
</feature>
<evidence type="ECO:0000256" key="1">
    <source>
        <dbReference type="ARBA" id="ARBA00011009"/>
    </source>
</evidence>
<keyword evidence="6 9" id="KW-0443">Lipid metabolism</keyword>
<feature type="binding site" evidence="9">
    <location>
        <position position="257"/>
    </location>
    <ligand>
        <name>sn-glycerol 3-phosphate</name>
        <dbReference type="ChEBI" id="CHEBI:57597"/>
    </ligand>
</feature>
<dbReference type="GO" id="GO:0051287">
    <property type="term" value="F:NAD binding"/>
    <property type="evidence" value="ECO:0007669"/>
    <property type="project" value="InterPro"/>
</dbReference>
<comment type="similarity">
    <text evidence="1 9 13">Belongs to the NAD-dependent glycerol-3-phosphate dehydrogenase family.</text>
</comment>
<dbReference type="PIRSF" id="PIRSF000114">
    <property type="entry name" value="Glycerol-3-P_dh"/>
    <property type="match status" value="1"/>
</dbReference>
<evidence type="ECO:0000256" key="2">
    <source>
        <dbReference type="ARBA" id="ARBA00022516"/>
    </source>
</evidence>
<dbReference type="GO" id="GO:0047952">
    <property type="term" value="F:glycerol-3-phosphate dehydrogenase [NAD(P)+] activity"/>
    <property type="evidence" value="ECO:0007669"/>
    <property type="project" value="UniProtKB-UniRule"/>
</dbReference>
<dbReference type="GO" id="GO:0046168">
    <property type="term" value="P:glycerol-3-phosphate catabolic process"/>
    <property type="evidence" value="ECO:0007669"/>
    <property type="project" value="InterPro"/>
</dbReference>
<dbReference type="NCBIfam" id="NF000942">
    <property type="entry name" value="PRK00094.1-4"/>
    <property type="match status" value="1"/>
</dbReference>
<protein>
    <recommendedName>
        <fullName evidence="9">Glycerol-3-phosphate dehydrogenase [NAD(P)+]</fullName>
        <ecNumber evidence="9">1.1.1.94</ecNumber>
    </recommendedName>
    <alternativeName>
        <fullName evidence="9">NAD(P)(+)-dependent glycerol-3-phosphate dehydrogenase</fullName>
    </alternativeName>
    <alternativeName>
        <fullName evidence="9">NAD(P)H-dependent dihydroxyacetone-phosphate reductase</fullName>
    </alternativeName>
</protein>
<evidence type="ECO:0000256" key="8">
    <source>
        <dbReference type="ARBA" id="ARBA00023264"/>
    </source>
</evidence>
<dbReference type="GO" id="GO:0005829">
    <property type="term" value="C:cytosol"/>
    <property type="evidence" value="ECO:0007669"/>
    <property type="project" value="TreeGrafter"/>
</dbReference>
<dbReference type="EMBL" id="LR778114">
    <property type="protein sequence ID" value="CAB1128720.1"/>
    <property type="molecule type" value="Genomic_DNA"/>
</dbReference>
<comment type="catalytic activity">
    <reaction evidence="9 14">
        <text>sn-glycerol 3-phosphate + NADP(+) = dihydroxyacetone phosphate + NADPH + H(+)</text>
        <dbReference type="Rhea" id="RHEA:11096"/>
        <dbReference type="ChEBI" id="CHEBI:15378"/>
        <dbReference type="ChEBI" id="CHEBI:57597"/>
        <dbReference type="ChEBI" id="CHEBI:57642"/>
        <dbReference type="ChEBI" id="CHEBI:57783"/>
        <dbReference type="ChEBI" id="CHEBI:58349"/>
        <dbReference type="EC" id="1.1.1.94"/>
    </reaction>
</comment>
<feature type="binding site" evidence="9">
    <location>
        <position position="38"/>
    </location>
    <ligand>
        <name>NADPH</name>
        <dbReference type="ChEBI" id="CHEBI:57783"/>
    </ligand>
</feature>
<feature type="binding site" evidence="9">
    <location>
        <position position="138"/>
    </location>
    <ligand>
        <name>sn-glycerol 3-phosphate</name>
        <dbReference type="ChEBI" id="CHEBI:57597"/>
    </ligand>
</feature>
<dbReference type="GO" id="GO:0046167">
    <property type="term" value="P:glycerol-3-phosphate biosynthetic process"/>
    <property type="evidence" value="ECO:0007669"/>
    <property type="project" value="UniProtKB-UniRule"/>
</dbReference>